<feature type="chain" id="PRO_5004316654" description="Progonadoliberin" evidence="11">
    <location>
        <begin position="24"/>
        <end position="94"/>
    </location>
</feature>
<name>Q8UUK6_9TELE</name>
<keyword evidence="5" id="KW-0165">Cleavage on pair of basic residues</keyword>
<feature type="signal peptide" evidence="11">
    <location>
        <begin position="1"/>
        <end position="23"/>
    </location>
</feature>
<keyword evidence="4" id="KW-0964">Secreted</keyword>
<evidence type="ECO:0000256" key="3">
    <source>
        <dbReference type="ARBA" id="ARBA00010968"/>
    </source>
</evidence>
<evidence type="ECO:0000256" key="2">
    <source>
        <dbReference type="ARBA" id="ARBA00004613"/>
    </source>
</evidence>
<evidence type="ECO:0000256" key="5">
    <source>
        <dbReference type="ARBA" id="ARBA00022685"/>
    </source>
</evidence>
<evidence type="ECO:0000256" key="9">
    <source>
        <dbReference type="ARBA" id="ARBA00023283"/>
    </source>
</evidence>
<gene>
    <name evidence="12" type="primary">sGnRH</name>
</gene>
<keyword evidence="8 10" id="KW-0027">Amidation</keyword>
<proteinExistence type="evidence at transcript level"/>
<comment type="function">
    <text evidence="1 10">Stimulates the secretion of gonadotropins.</text>
</comment>
<dbReference type="PANTHER" id="PTHR10522">
    <property type="entry name" value="GONADOLIBERIN"/>
    <property type="match status" value="1"/>
</dbReference>
<sequence>MELTGKSVLHLVVLAHVAQIGFSQHWSYGWLPGGKRSTGDTEAKVKMMDSGDLVTFFEEASPFVPESLGTNQFGSEDGGEFTRKRKWMHQKRII</sequence>
<evidence type="ECO:0000256" key="6">
    <source>
        <dbReference type="ARBA" id="ARBA00022702"/>
    </source>
</evidence>
<keyword evidence="9" id="KW-0873">Pyrrolidone carboxylic acid</keyword>
<evidence type="ECO:0000256" key="1">
    <source>
        <dbReference type="ARBA" id="ARBA00002800"/>
    </source>
</evidence>
<evidence type="ECO:0000256" key="11">
    <source>
        <dbReference type="SAM" id="SignalP"/>
    </source>
</evidence>
<dbReference type="AlphaFoldDB" id="Q8UUK6"/>
<reference evidence="12" key="1">
    <citation type="journal article" date="2001" name="Gen. Comp. Endocrinol.">
        <title>Gonadotropin-releasing hormones (GnRHs) in a primitive teleost, the arowana: phylogenetic evidence that three paralogous lineages of GnRH occurred prior to the emergence of teleosts.</title>
        <authorList>
            <person name="Okubo K."/>
            <person name="Aida K."/>
        </authorList>
    </citation>
    <scope>NUCLEOTIDE SEQUENCE</scope>
    <source>
        <tissue evidence="12">Brain</tissue>
    </source>
</reference>
<dbReference type="GO" id="GO:0005615">
    <property type="term" value="C:extracellular space"/>
    <property type="evidence" value="ECO:0007669"/>
    <property type="project" value="TreeGrafter"/>
</dbReference>
<dbReference type="GO" id="GO:0031530">
    <property type="term" value="F:gonadotropin-releasing hormone receptor binding"/>
    <property type="evidence" value="ECO:0007669"/>
    <property type="project" value="TreeGrafter"/>
</dbReference>
<organism evidence="12">
    <name type="scientific">Scleropages jardinii</name>
    <name type="common">Australian bonytongue</name>
    <dbReference type="NCBI Taxonomy" id="113541"/>
    <lineage>
        <taxon>Eukaryota</taxon>
        <taxon>Metazoa</taxon>
        <taxon>Chordata</taxon>
        <taxon>Craniata</taxon>
        <taxon>Vertebrata</taxon>
        <taxon>Euteleostomi</taxon>
        <taxon>Actinopterygii</taxon>
        <taxon>Neopterygii</taxon>
        <taxon>Teleostei</taxon>
        <taxon>Osteoglossocephala</taxon>
        <taxon>Osteoglossomorpha</taxon>
        <taxon>Osteoglossiformes</taxon>
        <taxon>Osteoglossidae</taxon>
        <taxon>Scleropages</taxon>
    </lineage>
</organism>
<dbReference type="GO" id="GO:0005183">
    <property type="term" value="F:gonadotropin hormone-releasing hormone activity"/>
    <property type="evidence" value="ECO:0007669"/>
    <property type="project" value="TreeGrafter"/>
</dbReference>
<dbReference type="PROSITE" id="PS00473">
    <property type="entry name" value="GNRH"/>
    <property type="match status" value="1"/>
</dbReference>
<comment type="similarity">
    <text evidence="3 10">Belongs to the GnRH family.</text>
</comment>
<accession>Q8UUK6</accession>
<keyword evidence="7 11" id="KW-0732">Signal</keyword>
<dbReference type="EMBL" id="AB047325">
    <property type="protein sequence ID" value="BAB72182.1"/>
    <property type="molecule type" value="mRNA"/>
</dbReference>
<evidence type="ECO:0000313" key="12">
    <source>
        <dbReference type="EMBL" id="BAB72182.1"/>
    </source>
</evidence>
<comment type="subcellular location">
    <subcellularLocation>
        <location evidence="2 10">Secreted</location>
    </subcellularLocation>
</comment>
<evidence type="ECO:0000256" key="10">
    <source>
        <dbReference type="RuleBase" id="RU000635"/>
    </source>
</evidence>
<dbReference type="Pfam" id="PF00446">
    <property type="entry name" value="GnRH"/>
    <property type="match status" value="1"/>
</dbReference>
<keyword evidence="6 10" id="KW-0372">Hormone</keyword>
<dbReference type="InterPro" id="IPR019792">
    <property type="entry name" value="Gonadoliberin"/>
</dbReference>
<dbReference type="PANTHER" id="PTHR10522:SF6">
    <property type="entry name" value="PROGONADOLIBERIN-2"/>
    <property type="match status" value="1"/>
</dbReference>
<dbReference type="InterPro" id="IPR002012">
    <property type="entry name" value="GnRH"/>
</dbReference>
<evidence type="ECO:0000256" key="8">
    <source>
        <dbReference type="ARBA" id="ARBA00022815"/>
    </source>
</evidence>
<protein>
    <recommendedName>
        <fullName evidence="10">Progonadoliberin</fullName>
    </recommendedName>
    <component>
        <recommendedName>
            <fullName evidence="10">Gonadoliberin</fullName>
        </recommendedName>
        <alternativeName>
            <fullName evidence="10">Gonadotropin-releasing hormone</fullName>
            <shortName evidence="10">GnRH</shortName>
        </alternativeName>
        <alternativeName>
            <fullName evidence="10">Luliberin</fullName>
        </alternativeName>
        <alternativeName>
            <fullName evidence="10">Luteinizing hormone-releasing hormone</fullName>
            <shortName evidence="10">LH-RH</shortName>
        </alternativeName>
    </component>
    <component>
        <recommendedName>
            <fullName evidence="10">GnRH-associated peptide</fullName>
        </recommendedName>
        <alternativeName>
            <fullName evidence="10">GnRH-associated peptide</fullName>
        </alternativeName>
    </component>
</protein>
<evidence type="ECO:0000256" key="4">
    <source>
        <dbReference type="ARBA" id="ARBA00022525"/>
    </source>
</evidence>
<evidence type="ECO:0000256" key="7">
    <source>
        <dbReference type="ARBA" id="ARBA00022729"/>
    </source>
</evidence>